<comment type="caution">
    <text evidence="3">The sequence shown here is derived from an EMBL/GenBank/DDBJ whole genome shotgun (WGS) entry which is preliminary data.</text>
</comment>
<evidence type="ECO:0000259" key="2">
    <source>
        <dbReference type="Pfam" id="PF00892"/>
    </source>
</evidence>
<dbReference type="AlphaFoldDB" id="A0A1J5QNE9"/>
<gene>
    <name evidence="3" type="ORF">GALL_392630</name>
</gene>
<reference evidence="3" key="1">
    <citation type="submission" date="2016-10" db="EMBL/GenBank/DDBJ databases">
        <title>Sequence of Gallionella enrichment culture.</title>
        <authorList>
            <person name="Poehlein A."/>
            <person name="Muehling M."/>
            <person name="Daniel R."/>
        </authorList>
    </citation>
    <scope>NUCLEOTIDE SEQUENCE</scope>
</reference>
<dbReference type="Pfam" id="PF00892">
    <property type="entry name" value="EamA"/>
    <property type="match status" value="1"/>
</dbReference>
<protein>
    <submittedName>
        <fullName evidence="3">EamA-like transporter family protein</fullName>
    </submittedName>
</protein>
<dbReference type="SUPFAM" id="SSF103481">
    <property type="entry name" value="Multidrug resistance efflux transporter EmrE"/>
    <property type="match status" value="1"/>
</dbReference>
<accession>A0A1J5QNE9</accession>
<sequence>MARDVRLGAIAALLLNATVWGLSWWPLRALHAAGVDALWSTALSYALCAAAVVAARPQALAQLRRAPQLLGIALASGATNAAFNLGVTLGDVVRVVLLFYLMPVWAMLLARVLLGERAGRAGVWRLLLGLAGALCVLWPGGSTWPWPQGAGDWLGLIGGAAFALNNVLLRKHARQPAAARALAMFGGGPLVAGTLAVALTAAGVVAAPPAPGPWIGAVALFGAVLLGANLGLQYGAARLPANLTALVMNAEIVVAASSAIALGVSTPTARAAVGGSLIVFAVLLAARAGAGEADGGVDAPNAVGVDALRRGRR</sequence>
<keyword evidence="1" id="KW-1133">Transmembrane helix</keyword>
<feature type="transmembrane region" description="Helical" evidence="1">
    <location>
        <begin position="239"/>
        <end position="262"/>
    </location>
</feature>
<feature type="transmembrane region" description="Helical" evidence="1">
    <location>
        <begin position="268"/>
        <end position="286"/>
    </location>
</feature>
<dbReference type="InterPro" id="IPR037185">
    <property type="entry name" value="EmrE-like"/>
</dbReference>
<feature type="transmembrane region" description="Helical" evidence="1">
    <location>
        <begin position="181"/>
        <end position="207"/>
    </location>
</feature>
<evidence type="ECO:0000256" key="1">
    <source>
        <dbReference type="SAM" id="Phobius"/>
    </source>
</evidence>
<feature type="transmembrane region" description="Helical" evidence="1">
    <location>
        <begin position="69"/>
        <end position="89"/>
    </location>
</feature>
<organism evidence="3">
    <name type="scientific">mine drainage metagenome</name>
    <dbReference type="NCBI Taxonomy" id="410659"/>
    <lineage>
        <taxon>unclassified sequences</taxon>
        <taxon>metagenomes</taxon>
        <taxon>ecological metagenomes</taxon>
    </lineage>
</organism>
<feature type="transmembrane region" description="Helical" evidence="1">
    <location>
        <begin position="37"/>
        <end position="57"/>
    </location>
</feature>
<evidence type="ECO:0000313" key="3">
    <source>
        <dbReference type="EMBL" id="OIQ79019.1"/>
    </source>
</evidence>
<keyword evidence="1" id="KW-0472">Membrane</keyword>
<feature type="transmembrane region" description="Helical" evidence="1">
    <location>
        <begin position="123"/>
        <end position="141"/>
    </location>
</feature>
<dbReference type="InterPro" id="IPR000620">
    <property type="entry name" value="EamA_dom"/>
</dbReference>
<feature type="transmembrane region" description="Helical" evidence="1">
    <location>
        <begin position="95"/>
        <end position="114"/>
    </location>
</feature>
<keyword evidence="1" id="KW-0812">Transmembrane</keyword>
<dbReference type="GO" id="GO:0016020">
    <property type="term" value="C:membrane"/>
    <property type="evidence" value="ECO:0007669"/>
    <property type="project" value="InterPro"/>
</dbReference>
<feature type="transmembrane region" description="Helical" evidence="1">
    <location>
        <begin position="213"/>
        <end position="232"/>
    </location>
</feature>
<dbReference type="EMBL" id="MLJW01001291">
    <property type="protein sequence ID" value="OIQ79019.1"/>
    <property type="molecule type" value="Genomic_DNA"/>
</dbReference>
<name>A0A1J5QNE9_9ZZZZ</name>
<proteinExistence type="predicted"/>
<dbReference type="PANTHER" id="PTHR22911">
    <property type="entry name" value="ACYL-MALONYL CONDENSING ENZYME-RELATED"/>
    <property type="match status" value="1"/>
</dbReference>
<feature type="transmembrane region" description="Helical" evidence="1">
    <location>
        <begin position="153"/>
        <end position="169"/>
    </location>
</feature>
<feature type="domain" description="EamA" evidence="2">
    <location>
        <begin position="9"/>
        <end position="137"/>
    </location>
</feature>